<dbReference type="GeneID" id="63842461"/>
<feature type="non-terminal residue" evidence="8">
    <location>
        <position position="345"/>
    </location>
</feature>
<dbReference type="InterPro" id="IPR002640">
    <property type="entry name" value="Arylesterase"/>
</dbReference>
<dbReference type="AlphaFoldDB" id="A0A9P5CS28"/>
<feature type="binding site" evidence="6">
    <location>
        <position position="188"/>
    </location>
    <ligand>
        <name>Ca(2+)</name>
        <dbReference type="ChEBI" id="CHEBI:29108"/>
        <label>1</label>
        <note>catalytic</note>
    </ligand>
</feature>
<protein>
    <submittedName>
        <fullName evidence="8">Uncharacterized protein</fullName>
    </submittedName>
</protein>
<keyword evidence="4" id="KW-0325">Glycoprotein</keyword>
<dbReference type="EMBL" id="MU032346">
    <property type="protein sequence ID" value="KAF3768152.1"/>
    <property type="molecule type" value="Genomic_DNA"/>
</dbReference>
<evidence type="ECO:0000313" key="9">
    <source>
        <dbReference type="Proteomes" id="UP000803844"/>
    </source>
</evidence>
<dbReference type="Pfam" id="PF01731">
    <property type="entry name" value="Arylesterase"/>
    <property type="match status" value="1"/>
</dbReference>
<evidence type="ECO:0000256" key="4">
    <source>
        <dbReference type="ARBA" id="ARBA00023180"/>
    </source>
</evidence>
<feature type="transmembrane region" description="Helical" evidence="7">
    <location>
        <begin position="12"/>
        <end position="36"/>
    </location>
</feature>
<keyword evidence="6" id="KW-0479">Metal-binding</keyword>
<dbReference type="Proteomes" id="UP000803844">
    <property type="component" value="Unassembled WGS sequence"/>
</dbReference>
<dbReference type="GO" id="GO:0004064">
    <property type="term" value="F:arylesterase activity"/>
    <property type="evidence" value="ECO:0007669"/>
    <property type="project" value="InterPro"/>
</dbReference>
<organism evidence="8 9">
    <name type="scientific">Cryphonectria parasitica (strain ATCC 38755 / EP155)</name>
    <dbReference type="NCBI Taxonomy" id="660469"/>
    <lineage>
        <taxon>Eukaryota</taxon>
        <taxon>Fungi</taxon>
        <taxon>Dikarya</taxon>
        <taxon>Ascomycota</taxon>
        <taxon>Pezizomycotina</taxon>
        <taxon>Sordariomycetes</taxon>
        <taxon>Sordariomycetidae</taxon>
        <taxon>Diaporthales</taxon>
        <taxon>Cryphonectriaceae</taxon>
        <taxon>Cryphonectria-Endothia species complex</taxon>
        <taxon>Cryphonectria</taxon>
    </lineage>
</organism>
<keyword evidence="7" id="KW-0472">Membrane</keyword>
<dbReference type="RefSeq" id="XP_040779113.1">
    <property type="nucleotide sequence ID" value="XM_040925332.1"/>
</dbReference>
<keyword evidence="6" id="KW-0106">Calcium</keyword>
<feature type="binding site" evidence="6">
    <location>
        <position position="66"/>
    </location>
    <ligand>
        <name>Ca(2+)</name>
        <dbReference type="ChEBI" id="CHEBI:29108"/>
        <label>1</label>
        <note>catalytic</note>
    </ligand>
</feature>
<feature type="binding site" evidence="6">
    <location>
        <position position="288"/>
    </location>
    <ligand>
        <name>Ca(2+)</name>
        <dbReference type="ChEBI" id="CHEBI:29108"/>
        <label>1</label>
        <note>catalytic</note>
    </ligand>
</feature>
<dbReference type="PANTHER" id="PTHR11799:SF12">
    <property type="entry name" value="PARAOXONASE-RELATED"/>
    <property type="match status" value="1"/>
</dbReference>
<evidence type="ECO:0000256" key="3">
    <source>
        <dbReference type="ARBA" id="ARBA00023157"/>
    </source>
</evidence>
<gene>
    <name evidence="8" type="ORF">M406DRAFT_70246</name>
</gene>
<name>A0A9P5CS28_CRYP1</name>
<comment type="similarity">
    <text evidence="1">Belongs to the paraoxonase family.</text>
</comment>
<keyword evidence="9" id="KW-1185">Reference proteome</keyword>
<dbReference type="OrthoDB" id="5307922at2759"/>
<evidence type="ECO:0000313" key="8">
    <source>
        <dbReference type="EMBL" id="KAF3768152.1"/>
    </source>
</evidence>
<keyword evidence="3" id="KW-1015">Disulfide bond</keyword>
<feature type="binding site" evidence="6">
    <location>
        <position position="244"/>
    </location>
    <ligand>
        <name>Ca(2+)</name>
        <dbReference type="ChEBI" id="CHEBI:29108"/>
        <label>1</label>
        <note>catalytic</note>
    </ligand>
</feature>
<proteinExistence type="inferred from homology"/>
<evidence type="ECO:0000256" key="1">
    <source>
        <dbReference type="ARBA" id="ARBA00008595"/>
    </source>
</evidence>
<reference evidence="8" key="1">
    <citation type="journal article" date="2020" name="Phytopathology">
        <title>Genome sequence of the chestnut blight fungus Cryphonectria parasitica EP155: A fundamental resource for an archetypical invasive plant pathogen.</title>
        <authorList>
            <person name="Crouch J.A."/>
            <person name="Dawe A."/>
            <person name="Aerts A."/>
            <person name="Barry K."/>
            <person name="Churchill A.C.L."/>
            <person name="Grimwood J."/>
            <person name="Hillman B."/>
            <person name="Milgroom M.G."/>
            <person name="Pangilinan J."/>
            <person name="Smith M."/>
            <person name="Salamov A."/>
            <person name="Schmutz J."/>
            <person name="Yadav J."/>
            <person name="Grigoriev I.V."/>
            <person name="Nuss D."/>
        </authorList>
    </citation>
    <scope>NUCLEOTIDE SEQUENCE</scope>
    <source>
        <strain evidence="8">EP155</strain>
    </source>
</reference>
<feature type="binding site" evidence="6">
    <location>
        <position position="137"/>
    </location>
    <ligand>
        <name>Ca(2+)</name>
        <dbReference type="ChEBI" id="CHEBI:29108"/>
        <label>1</label>
        <note>catalytic</note>
    </ligand>
</feature>
<dbReference type="InterPro" id="IPR011042">
    <property type="entry name" value="6-blade_b-propeller_TolB-like"/>
</dbReference>
<comment type="cofactor">
    <cofactor evidence="6">
        <name>Ca(2+)</name>
        <dbReference type="ChEBI" id="CHEBI:29108"/>
    </cofactor>
    <text evidence="6">Binds 2 calcium ions per subunit.</text>
</comment>
<dbReference type="SUPFAM" id="SSF63829">
    <property type="entry name" value="Calcium-dependent phosphotriesterase"/>
    <property type="match status" value="1"/>
</dbReference>
<sequence length="345" mass="38429">MAPLLQVLSITIAAFSACFYISLPSLLSLVAGRVAIDKTRLIRWENATDLNNAECRVDRLANACEDVKVHFQSSTAFLACGDPVQRTKWYPPACIRTVEKRASFREHIFKYDIIRGQTTELQLDGLVKDDDFVTHGIDIWPISDDKIHIFAVNHARSGDSIIIFEHLLGSNRAHVVMNVRHDNILTANGVAATGPFTFYFTNDHYFEKGLLRDLEDRWGPWAGASHVQFCDASSKVSNSVPGANGLAVDGDQLYLGDSKNGTIAVYDIVSEHKLKRTHVVDLGAAADNIRILPGSGDLIVSVFPTLENLPLYLSNVEKLGKDFKVPAGILRLRRDRDFLPEMIYY</sequence>
<evidence type="ECO:0000256" key="2">
    <source>
        <dbReference type="ARBA" id="ARBA00022801"/>
    </source>
</evidence>
<accession>A0A9P5CS28</accession>
<keyword evidence="2" id="KW-0378">Hydrolase</keyword>
<dbReference type="PANTHER" id="PTHR11799">
    <property type="entry name" value="PARAOXONASE"/>
    <property type="match status" value="1"/>
</dbReference>
<feature type="binding site" evidence="6">
    <location>
        <position position="287"/>
    </location>
    <ligand>
        <name>Ca(2+)</name>
        <dbReference type="ChEBI" id="CHEBI:29108"/>
        <label>1</label>
        <note>catalytic</note>
    </ligand>
</feature>
<dbReference type="InterPro" id="IPR051288">
    <property type="entry name" value="Serum_paraoxonase/arylesterase"/>
</dbReference>
<dbReference type="GO" id="GO:0046872">
    <property type="term" value="F:metal ion binding"/>
    <property type="evidence" value="ECO:0007669"/>
    <property type="project" value="UniProtKB-KW"/>
</dbReference>
<evidence type="ECO:0000256" key="6">
    <source>
        <dbReference type="PIRSR" id="PIRSR602640-2"/>
    </source>
</evidence>
<dbReference type="PRINTS" id="PR01785">
    <property type="entry name" value="PARAOXONASE"/>
</dbReference>
<feature type="active site" description="Proton acceptor" evidence="5">
    <location>
        <position position="135"/>
    </location>
</feature>
<evidence type="ECO:0000256" key="7">
    <source>
        <dbReference type="SAM" id="Phobius"/>
    </source>
</evidence>
<evidence type="ECO:0000256" key="5">
    <source>
        <dbReference type="PIRSR" id="PIRSR602640-1"/>
    </source>
</evidence>
<keyword evidence="7" id="KW-1133">Transmembrane helix</keyword>
<comment type="caution">
    <text evidence="8">The sequence shown here is derived from an EMBL/GenBank/DDBJ whole genome shotgun (WGS) entry which is preliminary data.</text>
</comment>
<dbReference type="Gene3D" id="2.120.10.30">
    <property type="entry name" value="TolB, C-terminal domain"/>
    <property type="match status" value="1"/>
</dbReference>
<keyword evidence="7" id="KW-0812">Transmembrane</keyword>